<evidence type="ECO:0000313" key="2">
    <source>
        <dbReference type="Proteomes" id="UP000216345"/>
    </source>
</evidence>
<comment type="caution">
    <text evidence="1">The sequence shown here is derived from an EMBL/GenBank/DDBJ whole genome shotgun (WGS) entry which is preliminary data.</text>
</comment>
<sequence>MTDIALNDRFHRAAINNTSVPSTLTVAIGSGVGLQVLFEAA</sequence>
<gene>
    <name evidence="1" type="ORF">CEV32_1234</name>
</gene>
<protein>
    <submittedName>
        <fullName evidence="1">Uncharacterized protein</fullName>
    </submittedName>
</protein>
<reference evidence="1 2" key="1">
    <citation type="submission" date="2017-07" db="EMBL/GenBank/DDBJ databases">
        <title>Phylogenetic study on the rhizospheric bacterium Ochrobactrum sp. A44.</title>
        <authorList>
            <person name="Krzyzanowska D.M."/>
            <person name="Ossowicki A."/>
            <person name="Rajewska M."/>
            <person name="Maciag T."/>
            <person name="Kaczynski Z."/>
            <person name="Czerwicka M."/>
            <person name="Jafra S."/>
        </authorList>
    </citation>
    <scope>NUCLEOTIDE SEQUENCE [LARGE SCALE GENOMIC DNA]</scope>
    <source>
        <strain evidence="1 2">PR17</strain>
    </source>
</reference>
<evidence type="ECO:0000313" key="1">
    <source>
        <dbReference type="EMBL" id="OYR12165.1"/>
    </source>
</evidence>
<organism evidence="1 2">
    <name type="scientific">Brucella rhizosphaerae</name>
    <dbReference type="NCBI Taxonomy" id="571254"/>
    <lineage>
        <taxon>Bacteria</taxon>
        <taxon>Pseudomonadati</taxon>
        <taxon>Pseudomonadota</taxon>
        <taxon>Alphaproteobacteria</taxon>
        <taxon>Hyphomicrobiales</taxon>
        <taxon>Brucellaceae</taxon>
        <taxon>Brucella/Ochrobactrum group</taxon>
        <taxon>Brucella</taxon>
    </lineage>
</organism>
<keyword evidence="2" id="KW-1185">Reference proteome</keyword>
<dbReference type="EMBL" id="NNRK01000030">
    <property type="protein sequence ID" value="OYR12165.1"/>
    <property type="molecule type" value="Genomic_DNA"/>
</dbReference>
<name>A0A256FBC1_9HYPH</name>
<dbReference type="AlphaFoldDB" id="A0A256FBC1"/>
<dbReference type="Proteomes" id="UP000216345">
    <property type="component" value="Unassembled WGS sequence"/>
</dbReference>
<proteinExistence type="predicted"/>
<accession>A0A256FBC1</accession>